<sequence length="325" mass="36493">MSFPEYFDLEGGDRMPRIGFGTWQAPPDVLEKSVDEALAAGYRHFDSARAYENESALGSALNRWIGGDPEKRKELFVVTKLPPGGNNPELVEQYFNSSLRDLGLDYIDLYLLHVPFGFEHIPGDLHPKNPDGSMKFDYKTDLLGVWKAILKLKDSGRVRHVGVSNMNEEQLNRLCTIRKPACLQIEVHVLCQQKSLIAVANKLGIPVVAYSPLGSKALADALSAKNGRIYPNLLELSEVQQIAKTHSRTPAQILLRFLLQHGVAVIPKSTNPTRIKQNISLWDFELSDKEMQVLTALDRGENGRICDFTFFVGIEKHPENPFKKQ</sequence>
<feature type="binding site" evidence="3">
    <location>
        <position position="113"/>
    </location>
    <ligand>
        <name>substrate</name>
    </ligand>
</feature>
<accession>A0A8J9UYJ7</accession>
<dbReference type="PROSITE" id="PS00063">
    <property type="entry name" value="ALDOKETO_REDUCTASE_3"/>
    <property type="match status" value="1"/>
</dbReference>
<feature type="site" description="Lowers pKa of active site Tyr" evidence="4">
    <location>
        <position position="80"/>
    </location>
</feature>
<dbReference type="AlphaFoldDB" id="A0A8J9UYJ7"/>
<dbReference type="PANTHER" id="PTHR11732">
    <property type="entry name" value="ALDO/KETO REDUCTASE"/>
    <property type="match status" value="1"/>
</dbReference>
<reference evidence="6" key="1">
    <citation type="submission" date="2021-12" db="EMBL/GenBank/DDBJ databases">
        <authorList>
            <person name="Martin H S."/>
        </authorList>
    </citation>
    <scope>NUCLEOTIDE SEQUENCE</scope>
</reference>
<evidence type="ECO:0000256" key="1">
    <source>
        <dbReference type="ARBA" id="ARBA00023002"/>
    </source>
</evidence>
<feature type="non-terminal residue" evidence="6">
    <location>
        <position position="325"/>
    </location>
</feature>
<keyword evidence="7" id="KW-1185">Reference proteome</keyword>
<dbReference type="PRINTS" id="PR00069">
    <property type="entry name" value="ALDKETRDTASE"/>
</dbReference>
<organism evidence="6 7">
    <name type="scientific">Brenthis ino</name>
    <name type="common">lesser marbled fritillary</name>
    <dbReference type="NCBI Taxonomy" id="405034"/>
    <lineage>
        <taxon>Eukaryota</taxon>
        <taxon>Metazoa</taxon>
        <taxon>Ecdysozoa</taxon>
        <taxon>Arthropoda</taxon>
        <taxon>Hexapoda</taxon>
        <taxon>Insecta</taxon>
        <taxon>Pterygota</taxon>
        <taxon>Neoptera</taxon>
        <taxon>Endopterygota</taxon>
        <taxon>Lepidoptera</taxon>
        <taxon>Glossata</taxon>
        <taxon>Ditrysia</taxon>
        <taxon>Papilionoidea</taxon>
        <taxon>Nymphalidae</taxon>
        <taxon>Heliconiinae</taxon>
        <taxon>Argynnini</taxon>
        <taxon>Brenthis</taxon>
    </lineage>
</organism>
<feature type="active site" description="Proton donor" evidence="2">
    <location>
        <position position="51"/>
    </location>
</feature>
<evidence type="ECO:0000313" key="7">
    <source>
        <dbReference type="Proteomes" id="UP000838878"/>
    </source>
</evidence>
<feature type="domain" description="NADP-dependent oxidoreductase" evidence="5">
    <location>
        <begin position="17"/>
        <end position="298"/>
    </location>
</feature>
<dbReference type="InterPro" id="IPR018170">
    <property type="entry name" value="Aldo/ket_reductase_CS"/>
</dbReference>
<dbReference type="InterPro" id="IPR023210">
    <property type="entry name" value="NADP_OxRdtase_dom"/>
</dbReference>
<dbReference type="Proteomes" id="UP000838878">
    <property type="component" value="Chromosome 7"/>
</dbReference>
<dbReference type="OrthoDB" id="416253at2759"/>
<keyword evidence="1" id="KW-0560">Oxidoreductase</keyword>
<dbReference type="SUPFAM" id="SSF51430">
    <property type="entry name" value="NAD(P)-linked oxidoreductase"/>
    <property type="match status" value="1"/>
</dbReference>
<name>A0A8J9UYJ7_9NEOP</name>
<evidence type="ECO:0000313" key="6">
    <source>
        <dbReference type="EMBL" id="CAH0728433.1"/>
    </source>
</evidence>
<dbReference type="GO" id="GO:0016616">
    <property type="term" value="F:oxidoreductase activity, acting on the CH-OH group of donors, NAD or NADP as acceptor"/>
    <property type="evidence" value="ECO:0007669"/>
    <property type="project" value="UniProtKB-ARBA"/>
</dbReference>
<dbReference type="PROSITE" id="PS00798">
    <property type="entry name" value="ALDOKETO_REDUCTASE_1"/>
    <property type="match status" value="1"/>
</dbReference>
<dbReference type="PIRSF" id="PIRSF000097">
    <property type="entry name" value="AKR"/>
    <property type="match status" value="1"/>
</dbReference>
<dbReference type="InterPro" id="IPR036812">
    <property type="entry name" value="NAD(P)_OxRdtase_dom_sf"/>
</dbReference>
<evidence type="ECO:0000259" key="5">
    <source>
        <dbReference type="Pfam" id="PF00248"/>
    </source>
</evidence>
<evidence type="ECO:0000256" key="3">
    <source>
        <dbReference type="PIRSR" id="PIRSR000097-2"/>
    </source>
</evidence>
<protein>
    <recommendedName>
        <fullName evidence="5">NADP-dependent oxidoreductase domain-containing protein</fullName>
    </recommendedName>
</protein>
<dbReference type="EMBL" id="OV170227">
    <property type="protein sequence ID" value="CAH0728433.1"/>
    <property type="molecule type" value="Genomic_DNA"/>
</dbReference>
<evidence type="ECO:0000256" key="2">
    <source>
        <dbReference type="PIRSR" id="PIRSR000097-1"/>
    </source>
</evidence>
<dbReference type="Gene3D" id="3.20.20.100">
    <property type="entry name" value="NADP-dependent oxidoreductase domain"/>
    <property type="match status" value="1"/>
</dbReference>
<evidence type="ECO:0000256" key="4">
    <source>
        <dbReference type="PIRSR" id="PIRSR000097-3"/>
    </source>
</evidence>
<gene>
    <name evidence="6" type="ORF">BINO364_LOCUS13652</name>
</gene>
<proteinExistence type="predicted"/>
<dbReference type="Pfam" id="PF00248">
    <property type="entry name" value="Aldo_ket_red"/>
    <property type="match status" value="1"/>
</dbReference>
<dbReference type="InterPro" id="IPR020471">
    <property type="entry name" value="AKR"/>
</dbReference>
<dbReference type="FunFam" id="3.20.20.100:FF:000002">
    <property type="entry name" value="2,5-diketo-D-gluconic acid reductase A"/>
    <property type="match status" value="1"/>
</dbReference>